<accession>A0A0G0YWW9</accession>
<evidence type="ECO:0000313" key="1">
    <source>
        <dbReference type="EMBL" id="KKS41087.1"/>
    </source>
</evidence>
<dbReference type="Proteomes" id="UP000034516">
    <property type="component" value="Unassembled WGS sequence"/>
</dbReference>
<dbReference type="AlphaFoldDB" id="A0A0G0YWW9"/>
<reference evidence="1 2" key="1">
    <citation type="journal article" date="2015" name="Nature">
        <title>rRNA introns, odd ribosomes, and small enigmatic genomes across a large radiation of phyla.</title>
        <authorList>
            <person name="Brown C.T."/>
            <person name="Hug L.A."/>
            <person name="Thomas B.C."/>
            <person name="Sharon I."/>
            <person name="Castelle C.J."/>
            <person name="Singh A."/>
            <person name="Wilkins M.J."/>
            <person name="Williams K.H."/>
            <person name="Banfield J.F."/>
        </authorList>
    </citation>
    <scope>NUCLEOTIDE SEQUENCE [LARGE SCALE GENOMIC DNA]</scope>
</reference>
<proteinExistence type="predicted"/>
<gene>
    <name evidence="1" type="ORF">UV02_C0033G0026</name>
</gene>
<dbReference type="PATRIC" id="fig|1618677.3.peg.614"/>
<comment type="caution">
    <text evidence="1">The sequence shown here is derived from an EMBL/GenBank/DDBJ whole genome shotgun (WGS) entry which is preliminary data.</text>
</comment>
<dbReference type="EMBL" id="LCCW01000033">
    <property type="protein sequence ID" value="KKS41087.1"/>
    <property type="molecule type" value="Genomic_DNA"/>
</dbReference>
<sequence>MKQDQNFQNILGQAQQAVDDANSAVIASKKILEDNEKKLAADRLAYDKAQAKIDKAIKADADDLTLKTLQFLKAME</sequence>
<name>A0A0G0YWW9_9BACT</name>
<protein>
    <submittedName>
        <fullName evidence="1">Uncharacterized protein</fullName>
    </submittedName>
</protein>
<organism evidence="1 2">
    <name type="scientific">Candidatus Kuenenbacteria bacterium GW2011_GWA2_42_15</name>
    <dbReference type="NCBI Taxonomy" id="1618677"/>
    <lineage>
        <taxon>Bacteria</taxon>
        <taxon>Candidatus Kueneniibacteriota</taxon>
    </lineage>
</organism>
<evidence type="ECO:0000313" key="2">
    <source>
        <dbReference type="Proteomes" id="UP000034516"/>
    </source>
</evidence>